<evidence type="ECO:0000256" key="1">
    <source>
        <dbReference type="ARBA" id="ARBA00004613"/>
    </source>
</evidence>
<dbReference type="PANTHER" id="PTHR32305:SF15">
    <property type="entry name" value="PROTEIN RHSA-RELATED"/>
    <property type="match status" value="1"/>
</dbReference>
<dbReference type="Pfam" id="PF13517">
    <property type="entry name" value="FG-GAP_3"/>
    <property type="match status" value="1"/>
</dbReference>
<keyword evidence="7" id="KW-1185">Reference proteome</keyword>
<comment type="caution">
    <text evidence="6">The sequence shown here is derived from an EMBL/GenBank/DDBJ whole genome shotgun (WGS) entry which is preliminary data.</text>
</comment>
<dbReference type="Gene3D" id="2.180.10.10">
    <property type="entry name" value="RHS repeat-associated core"/>
    <property type="match status" value="1"/>
</dbReference>
<dbReference type="InterPro" id="IPR050708">
    <property type="entry name" value="T6SS_VgrG/RHS"/>
</dbReference>
<evidence type="ECO:0000256" key="2">
    <source>
        <dbReference type="ARBA" id="ARBA00022525"/>
    </source>
</evidence>
<dbReference type="InterPro" id="IPR013517">
    <property type="entry name" value="FG-GAP"/>
</dbReference>
<dbReference type="Proteomes" id="UP000640614">
    <property type="component" value="Unassembled WGS sequence"/>
</dbReference>
<feature type="chain" id="PRO_5047288821" description="RHS repeat-associated core domain-containing protein" evidence="5">
    <location>
        <begin position="20"/>
        <end position="2029"/>
    </location>
</feature>
<dbReference type="EMBL" id="PRDM01000003">
    <property type="protein sequence ID" value="MBE8726458.1"/>
    <property type="molecule type" value="Genomic_DNA"/>
</dbReference>
<accession>A0ABR9TM91</accession>
<dbReference type="Gene3D" id="2.130.10.130">
    <property type="entry name" value="Integrin alpha, N-terminal"/>
    <property type="match status" value="1"/>
</dbReference>
<sequence>MKQFYFSILFLIYSFTASAQFYPINSSSEVGIIDGKLNISLTGAANYSVPIAVPPGITGVVPQISVDYSSRSPFQGTAAQGWDIGGVSAITRIPSTKFHDGVIDPVDFDVLDRFALNGQRLIVKNGTDTYGAHGTVYETEYYSNLKITSYGVHPNGSSYGPAYFIVEYPDGTKAYYGNSADSRSVTDWSITSWINPQGAQISYEYLNSTNSLYISSIKYGTLTPAAPINEIQFIYTTRTAAENGYVGGINIVRDKNLSQIKVTGNGIGFRNYQLRYDELDVITQIDEKSGDNTKAYNPTIFWYTPLTEGIHHLPATSNINLADITTKNTASISGDFDSDGKMDLILYRTSGTDMKNKYWLYTNIKSDNTNIATQENIGAFEDIFPVTALSSTNIVMPQGWAITKKTDTNYTFTIYSKGNVSSIAPQYSKVVNFPLDLIDETCTSLCALTSQTGRIFPKKIISGDFNGDGLTDVIAFDLSASHRYCKENTSTGRCTASNEDAVSRKTYFVDLKRDLTANFLFYAGELPNSISAATRIEVADFNGDGKSDFFIFDQGYVRVFTLSETNTLNLLYQNTASDPAITSGMPILMGDYNGDGKFEFLIPNAFNSSNWSKYTSTGISLIKENITTAPPYSANNATSTNNFFSTDINNDGKTDLVNLKSFSSGTATISVYPNRYDSFTPYPQTYSVNDPSISMDMLPIYLPQNMQSLSNTVNSVNSTLEIAFITQSKINYFTAEQNLRQSALLAQIFTGNGVEETIEYSTLKPQNVDSDGNYIYTPSTNLTYYPNLDLRLSPNTYIVSKIQQKSKDATRKRQFYYYGAVSNFQGLGFINFQSVNQTDWFDDTTAIFSNVVNNQINLRGAPTESFRLAREYAPDGSSAPADFITKSIITYNTPADALQSNKVFKLKTLNSNEFNSLNNSNSETANIVYDTFNNITSSTTTVKEGTSTLQTINAATEYFNAPSSSTYIVGRPAKKTQTAAVSGSTMTSEQLFTYTNNLLTQTKKKGTNTGYITEDNEFDGFGNLKKQTISSPNVTARVTSYEYDSTGRFVTKITDPESLSSTFEYNTNNGTLTKQTDKYGQSISYTYDSWFKMLTSKDELLDKTKSFTYTRNNEKTSITVTDDLDGSISEETFDDLGRKIKSGTKNLNDSFSYVSYLYDIFDRNYKISEPYIGSSPTQWNETKYDIYSRPTQNIQFNGRTVSSAYSVLSAAITDGQKNKTIYNNALGQISSVNETIGGSINYTYFADGNLKKTSYNGQDIIIEQDGWGRKTKLTDPNAGIFTYTNNDIGELTQETSQNGNVTTTITRDLYGRPTKKTVAGGGTSTETNYTYNSLKLPLTIHFKDNNEPAGSNETLTTYIYDNLHNRPTSISEEKFGISKFTTSFEYDTSGRIAVETKKAEVGGKISTVVFKYVYKNGSLHKFLDANNQTLWQVNAINAKGQILESISGNGIKATSTYDTDGYLSKIQYDKTISSTDNLLTLTTQFDKNTDNLKKRINSSFGNYTETFFYDDLNRLTEFTNNSGVQEIQNYQAYGVIKDNNLGAYGYDPSKPYQNTSITLSTEAADYYSNRGNIAEKKLSISYNAFKSPIQIEESGIDKISFTYNANDQRSTMYYGSLQDEKVLRPLHKHYSADGTMEVKQNIQKGETEFITYMGGDAYSAPVIVKSNGINQSDLLYLHRDYQGSIMAVTNSSGTLIEKRLYDAWGSIIQVQDGSGSILSGLTVIDRGYTGHEHLQTTGLINMNARLYDPKIHRFLQVDNYIQDLTDTQNYNPYGYVLNNPLLYTDPSGNLTNKFWNTLLQESAQSGSTMWYPDGYGNFDRAGTNQFINRDGDIGTNEGIRLPNITINSRNGDAKNARLIQDHVYKNSTFYSSSLNKPTLIDIKYILKNSAGLTEAQWEKLPLLERMFTDRPGRIGGSGALGFISGGGGMKFVQYSSEGLKLLKSTEIGAQGEAAIAKFINMLKSGDPAFYNDGIYVYLYKGEKFIVDGHNRIEAAIRSGESIEAIEFSGTKFYNKFAAKIEEIWSGVHF</sequence>
<gene>
    <name evidence="6" type="ORF">C4F50_16150</name>
</gene>
<reference evidence="6 7" key="1">
    <citation type="submission" date="2018-07" db="EMBL/GenBank/DDBJ databases">
        <title>Genome assembly of strain KB82.</title>
        <authorList>
            <person name="Kukolya J."/>
            <person name="Horvath B."/>
            <person name="Nagy I."/>
            <person name="Toth A."/>
        </authorList>
    </citation>
    <scope>NUCLEOTIDE SEQUENCE [LARGE SCALE GENOMIC DNA]</scope>
    <source>
        <strain evidence="6 7">Kb82</strain>
    </source>
</reference>
<dbReference type="InterPro" id="IPR003284">
    <property type="entry name" value="Sal_SpvB"/>
</dbReference>
<evidence type="ECO:0000256" key="5">
    <source>
        <dbReference type="SAM" id="SignalP"/>
    </source>
</evidence>
<evidence type="ECO:0000313" key="7">
    <source>
        <dbReference type="Proteomes" id="UP000640614"/>
    </source>
</evidence>
<protein>
    <recommendedName>
        <fullName evidence="8">RHS repeat-associated core domain-containing protein</fullName>
    </recommendedName>
</protein>
<dbReference type="RefSeq" id="WP_194139634.1">
    <property type="nucleotide sequence ID" value="NZ_PRDM01000003.1"/>
</dbReference>
<evidence type="ECO:0000256" key="3">
    <source>
        <dbReference type="ARBA" id="ARBA00022729"/>
    </source>
</evidence>
<organism evidence="6 7">
    <name type="scientific">Flavobacterium hungaricum</name>
    <dbReference type="NCBI Taxonomy" id="2082725"/>
    <lineage>
        <taxon>Bacteria</taxon>
        <taxon>Pseudomonadati</taxon>
        <taxon>Bacteroidota</taxon>
        <taxon>Flavobacteriia</taxon>
        <taxon>Flavobacteriales</taxon>
        <taxon>Flavobacteriaceae</taxon>
        <taxon>Flavobacterium</taxon>
    </lineage>
</organism>
<dbReference type="PANTHER" id="PTHR32305">
    <property type="match status" value="1"/>
</dbReference>
<dbReference type="SUPFAM" id="SSF69318">
    <property type="entry name" value="Integrin alpha N-terminal domain"/>
    <property type="match status" value="1"/>
</dbReference>
<keyword evidence="3 5" id="KW-0732">Signal</keyword>
<dbReference type="Pfam" id="PF03534">
    <property type="entry name" value="SpvB"/>
    <property type="match status" value="1"/>
</dbReference>
<keyword evidence="4" id="KW-0843">Virulence</keyword>
<comment type="subcellular location">
    <subcellularLocation>
        <location evidence="1">Secreted</location>
    </subcellularLocation>
</comment>
<feature type="signal peptide" evidence="5">
    <location>
        <begin position="1"/>
        <end position="19"/>
    </location>
</feature>
<evidence type="ECO:0000256" key="4">
    <source>
        <dbReference type="ARBA" id="ARBA00023026"/>
    </source>
</evidence>
<dbReference type="NCBIfam" id="TIGR03696">
    <property type="entry name" value="Rhs_assc_core"/>
    <property type="match status" value="1"/>
</dbReference>
<keyword evidence="2" id="KW-0964">Secreted</keyword>
<dbReference type="InterPro" id="IPR022385">
    <property type="entry name" value="Rhs_assc_core"/>
</dbReference>
<evidence type="ECO:0008006" key="8">
    <source>
        <dbReference type="Google" id="ProtNLM"/>
    </source>
</evidence>
<name>A0ABR9TM91_9FLAO</name>
<evidence type="ECO:0000313" key="6">
    <source>
        <dbReference type="EMBL" id="MBE8726458.1"/>
    </source>
</evidence>
<proteinExistence type="predicted"/>
<dbReference type="InterPro" id="IPR028994">
    <property type="entry name" value="Integrin_alpha_N"/>
</dbReference>